<dbReference type="KEGG" id="ebz:J7S26_00215"/>
<dbReference type="AlphaFoldDB" id="A0A9E6MRK6"/>
<dbReference type="EMBL" id="WPCR01000004">
    <property type="protein sequence ID" value="NHM13905.1"/>
    <property type="molecule type" value="Genomic_DNA"/>
</dbReference>
<feature type="binding site" evidence="2">
    <location>
        <begin position="134"/>
        <end position="137"/>
    </location>
    <ligand>
        <name>GTP</name>
        <dbReference type="ChEBI" id="CHEBI:37565"/>
    </ligand>
</feature>
<comment type="similarity">
    <text evidence="2">Belongs to the TRAFAC class YlqF/YawG GTPase family. RsgA subfamily.</text>
</comment>
<dbReference type="GO" id="GO:0042274">
    <property type="term" value="P:ribosomal small subunit biogenesis"/>
    <property type="evidence" value="ECO:0007669"/>
    <property type="project" value="UniProtKB-UniRule"/>
</dbReference>
<dbReference type="PROSITE" id="PS50936">
    <property type="entry name" value="ENGC_GTPASE"/>
    <property type="match status" value="1"/>
</dbReference>
<name>A0A9E6MRK6_9ACTN</name>
<keyword evidence="2" id="KW-0862">Zinc</keyword>
<keyword evidence="2" id="KW-0378">Hydrolase</keyword>
<dbReference type="PANTHER" id="PTHR32120">
    <property type="entry name" value="SMALL RIBOSOMAL SUBUNIT BIOGENESIS GTPASE RSGA"/>
    <property type="match status" value="1"/>
</dbReference>
<sequence>MNDEVTAGDPCTVAGQVVKLDRGFPLVRTASGREIRCEHAIALVKGEDVRAVIGDRVTVEVPRGHDKGIISAVEPRVRAFVRKDPTDRALPQVLAANFDRVIVAQPLADVNVRRLERELVLAYETGAAVTVVLTKADLAESERHVQEMRERVEALTGPDVATLVVSENDPASIEAVRELIAPDTTAVLIGKSGVGKSSLVNMLVGFNLQETTPVREDGKGRHTTVNREMVHIPGGGNVVDMPGVRGLGLWEADTGIEAAFADVEALAASCRFRDCRHKDEPGCAVRAAVEAGQLAPERFESYQTLRHETFDLRERREEARRLRGEKASDAKKGVTNAHRRRTKKRRN</sequence>
<comment type="cofactor">
    <cofactor evidence="2">
        <name>Zn(2+)</name>
        <dbReference type="ChEBI" id="CHEBI:29105"/>
    </cofactor>
    <text evidence="2">Binds 1 zinc ion per subunit.</text>
</comment>
<dbReference type="GO" id="GO:0019843">
    <property type="term" value="F:rRNA binding"/>
    <property type="evidence" value="ECO:0007669"/>
    <property type="project" value="UniProtKB-KW"/>
</dbReference>
<dbReference type="SUPFAM" id="SSF52540">
    <property type="entry name" value="P-loop containing nucleoside triphosphate hydrolases"/>
    <property type="match status" value="1"/>
</dbReference>
<dbReference type="PANTHER" id="PTHR32120:SF10">
    <property type="entry name" value="SMALL RIBOSOMAL SUBUNIT BIOGENESIS GTPASE RSGA"/>
    <property type="match status" value="1"/>
</dbReference>
<dbReference type="EC" id="3.6.1.-" evidence="2"/>
<reference evidence="5 7" key="1">
    <citation type="submission" date="2019-11" db="EMBL/GenBank/DDBJ databases">
        <title>Eggerthellaceae novel genus isolated from the rectal contents of marmort.</title>
        <authorList>
            <person name="Zhang G."/>
        </authorList>
    </citation>
    <scope>NUCLEOTIDE SEQUENCE [LARGE SCALE GENOMIC DNA]</scope>
    <source>
        <strain evidence="5">Zg-886</strain>
        <strain evidence="7">zg-886</strain>
    </source>
</reference>
<evidence type="ECO:0000259" key="4">
    <source>
        <dbReference type="PROSITE" id="PS50936"/>
    </source>
</evidence>
<comment type="subunit">
    <text evidence="2">Monomer. Associates with 30S ribosomal subunit, binds 16S rRNA.</text>
</comment>
<dbReference type="GO" id="GO:0005737">
    <property type="term" value="C:cytoplasm"/>
    <property type="evidence" value="ECO:0007669"/>
    <property type="project" value="UniProtKB-SubCell"/>
</dbReference>
<keyword evidence="1 2" id="KW-0690">Ribosome biogenesis</keyword>
<dbReference type="EMBL" id="CP072829">
    <property type="protein sequence ID" value="QTU85139.1"/>
    <property type="molecule type" value="Genomic_DNA"/>
</dbReference>
<organism evidence="6 8">
    <name type="scientific">Xiamenia xianingshaonis</name>
    <dbReference type="NCBI Taxonomy" id="2682776"/>
    <lineage>
        <taxon>Bacteria</taxon>
        <taxon>Bacillati</taxon>
        <taxon>Actinomycetota</taxon>
        <taxon>Coriobacteriia</taxon>
        <taxon>Eggerthellales</taxon>
        <taxon>Eggerthellaceae</taxon>
        <taxon>Xiamenia</taxon>
    </lineage>
</organism>
<dbReference type="GO" id="GO:0003924">
    <property type="term" value="F:GTPase activity"/>
    <property type="evidence" value="ECO:0007669"/>
    <property type="project" value="UniProtKB-UniRule"/>
</dbReference>
<dbReference type="Proteomes" id="UP000636394">
    <property type="component" value="Unassembled WGS sequence"/>
</dbReference>
<keyword evidence="2" id="KW-0699">rRNA-binding</keyword>
<feature type="binding site" evidence="2">
    <location>
        <begin position="190"/>
        <end position="198"/>
    </location>
    <ligand>
        <name>GTP</name>
        <dbReference type="ChEBI" id="CHEBI:37565"/>
    </ligand>
</feature>
<feature type="region of interest" description="Disordered" evidence="3">
    <location>
        <begin position="317"/>
        <end position="347"/>
    </location>
</feature>
<dbReference type="GO" id="GO:0046872">
    <property type="term" value="F:metal ion binding"/>
    <property type="evidence" value="ECO:0007669"/>
    <property type="project" value="UniProtKB-KW"/>
</dbReference>
<reference evidence="6" key="2">
    <citation type="submission" date="2021-04" db="EMBL/GenBank/DDBJ databases">
        <title>Novel species in family Eggerthellaceae.</title>
        <authorList>
            <person name="Zhang G."/>
        </authorList>
    </citation>
    <scope>NUCLEOTIDE SEQUENCE</scope>
    <source>
        <strain evidence="6">Zg-886</strain>
    </source>
</reference>
<dbReference type="RefSeq" id="WP_166339090.1">
    <property type="nucleotide sequence ID" value="NZ_CP072829.1"/>
</dbReference>
<comment type="subcellular location">
    <subcellularLocation>
        <location evidence="2">Cytoplasm</location>
    </subcellularLocation>
</comment>
<evidence type="ECO:0000313" key="6">
    <source>
        <dbReference type="EMBL" id="QTU85139.1"/>
    </source>
</evidence>
<dbReference type="InterPro" id="IPR004881">
    <property type="entry name" value="Ribosome_biogen_GTPase_RsgA"/>
</dbReference>
<feature type="compositionally biased region" description="Basic and acidic residues" evidence="3">
    <location>
        <begin position="317"/>
        <end position="332"/>
    </location>
</feature>
<proteinExistence type="inferred from homology"/>
<feature type="domain" description="EngC GTPase" evidence="4">
    <location>
        <begin position="96"/>
        <end position="245"/>
    </location>
</feature>
<dbReference type="InterPro" id="IPR027417">
    <property type="entry name" value="P-loop_NTPase"/>
</dbReference>
<dbReference type="NCBIfam" id="TIGR00157">
    <property type="entry name" value="ribosome small subunit-dependent GTPase A"/>
    <property type="match status" value="1"/>
</dbReference>
<dbReference type="HAMAP" id="MF_01820">
    <property type="entry name" value="GTPase_RsgA"/>
    <property type="match status" value="1"/>
</dbReference>
<feature type="binding site" evidence="2">
    <location>
        <position position="283"/>
    </location>
    <ligand>
        <name>Zn(2+)</name>
        <dbReference type="ChEBI" id="CHEBI:29105"/>
    </ligand>
</feature>
<feature type="binding site" evidence="2">
    <location>
        <position position="270"/>
    </location>
    <ligand>
        <name>Zn(2+)</name>
        <dbReference type="ChEBI" id="CHEBI:29105"/>
    </ligand>
</feature>
<dbReference type="Gene3D" id="1.10.40.50">
    <property type="entry name" value="Probable gtpase engc, domain 3"/>
    <property type="match status" value="1"/>
</dbReference>
<dbReference type="Pfam" id="PF03193">
    <property type="entry name" value="RsgA_GTPase"/>
    <property type="match status" value="1"/>
</dbReference>
<keyword evidence="2" id="KW-0547">Nucleotide-binding</keyword>
<evidence type="ECO:0000256" key="2">
    <source>
        <dbReference type="HAMAP-Rule" id="MF_01820"/>
    </source>
</evidence>
<feature type="binding site" evidence="2">
    <location>
        <position position="275"/>
    </location>
    <ligand>
        <name>Zn(2+)</name>
        <dbReference type="ChEBI" id="CHEBI:29105"/>
    </ligand>
</feature>
<evidence type="ECO:0000313" key="5">
    <source>
        <dbReference type="EMBL" id="NHM13905.1"/>
    </source>
</evidence>
<evidence type="ECO:0000256" key="3">
    <source>
        <dbReference type="SAM" id="MobiDB-lite"/>
    </source>
</evidence>
<keyword evidence="2" id="KW-0963">Cytoplasm</keyword>
<dbReference type="Proteomes" id="UP000671910">
    <property type="component" value="Chromosome"/>
</dbReference>
<protein>
    <recommendedName>
        <fullName evidence="2">Small ribosomal subunit biogenesis GTPase RsgA</fullName>
        <ecNumber evidence="2">3.6.1.-</ecNumber>
    </recommendedName>
</protein>
<evidence type="ECO:0000256" key="1">
    <source>
        <dbReference type="ARBA" id="ARBA00022517"/>
    </source>
</evidence>
<evidence type="ECO:0000313" key="8">
    <source>
        <dbReference type="Proteomes" id="UP000671910"/>
    </source>
</evidence>
<gene>
    <name evidence="2 6" type="primary">rsgA</name>
    <name evidence="5" type="ORF">GMI68_03815</name>
    <name evidence="6" type="ORF">J7S26_00215</name>
</gene>
<keyword evidence="2" id="KW-0479">Metal-binding</keyword>
<accession>A0A9E6MRK6</accession>
<dbReference type="InterPro" id="IPR010914">
    <property type="entry name" value="RsgA_GTPase_dom"/>
</dbReference>
<feature type="compositionally biased region" description="Basic residues" evidence="3">
    <location>
        <begin position="337"/>
        <end position="347"/>
    </location>
</feature>
<dbReference type="Gene3D" id="3.40.50.300">
    <property type="entry name" value="P-loop containing nucleotide triphosphate hydrolases"/>
    <property type="match status" value="1"/>
</dbReference>
<keyword evidence="2" id="KW-0694">RNA-binding</keyword>
<evidence type="ECO:0000313" key="7">
    <source>
        <dbReference type="Proteomes" id="UP000636394"/>
    </source>
</evidence>
<comment type="function">
    <text evidence="2">One of several proteins that assist in the late maturation steps of the functional core of the 30S ribosomal subunit. Helps release RbfA from mature subunits. May play a role in the assembly of ribosomal proteins into the subunit. Circularly permuted GTPase that catalyzes slow GTP hydrolysis, GTPase activity is stimulated by the 30S ribosomal subunit.</text>
</comment>
<dbReference type="CDD" id="cd01854">
    <property type="entry name" value="YjeQ_EngC"/>
    <property type="match status" value="1"/>
</dbReference>
<dbReference type="GO" id="GO:0005525">
    <property type="term" value="F:GTP binding"/>
    <property type="evidence" value="ECO:0007669"/>
    <property type="project" value="UniProtKB-UniRule"/>
</dbReference>
<keyword evidence="7" id="KW-1185">Reference proteome</keyword>
<keyword evidence="2" id="KW-0342">GTP-binding</keyword>
<feature type="binding site" evidence="2">
    <location>
        <position position="277"/>
    </location>
    <ligand>
        <name>Zn(2+)</name>
        <dbReference type="ChEBI" id="CHEBI:29105"/>
    </ligand>
</feature>